<name>A0A0K2U641_LEPSM</name>
<proteinExistence type="predicted"/>
<reference evidence="1" key="1">
    <citation type="submission" date="2014-05" db="EMBL/GenBank/DDBJ databases">
        <authorList>
            <person name="Chronopoulou M."/>
        </authorList>
    </citation>
    <scope>NUCLEOTIDE SEQUENCE</scope>
    <source>
        <tissue evidence="1">Whole organism</tissue>
    </source>
</reference>
<dbReference type="EMBL" id="HACA01016016">
    <property type="protein sequence ID" value="CDW33377.1"/>
    <property type="molecule type" value="Transcribed_RNA"/>
</dbReference>
<sequence length="62" mass="7567">IYVYYYYFKLLFIKFNLIQHGFYLKNILIPLLTTMAIHKKWHQLVFLVSKPSCFTIIIIIKL</sequence>
<protein>
    <submittedName>
        <fullName evidence="1">Uncharacterized protein</fullName>
    </submittedName>
</protein>
<evidence type="ECO:0000313" key="1">
    <source>
        <dbReference type="EMBL" id="CDW33377.1"/>
    </source>
</evidence>
<dbReference type="AlphaFoldDB" id="A0A0K2U641"/>
<organism evidence="1">
    <name type="scientific">Lepeophtheirus salmonis</name>
    <name type="common">Salmon louse</name>
    <name type="synonym">Caligus salmonis</name>
    <dbReference type="NCBI Taxonomy" id="72036"/>
    <lineage>
        <taxon>Eukaryota</taxon>
        <taxon>Metazoa</taxon>
        <taxon>Ecdysozoa</taxon>
        <taxon>Arthropoda</taxon>
        <taxon>Crustacea</taxon>
        <taxon>Multicrustacea</taxon>
        <taxon>Hexanauplia</taxon>
        <taxon>Copepoda</taxon>
        <taxon>Siphonostomatoida</taxon>
        <taxon>Caligidae</taxon>
        <taxon>Lepeophtheirus</taxon>
    </lineage>
</organism>
<accession>A0A0K2U641</accession>
<feature type="non-terminal residue" evidence="1">
    <location>
        <position position="1"/>
    </location>
</feature>